<comment type="caution">
    <text evidence="7">The sequence shown here is derived from an EMBL/GenBank/DDBJ whole genome shotgun (WGS) entry which is preliminary data.</text>
</comment>
<dbReference type="Pfam" id="PF00155">
    <property type="entry name" value="Aminotran_1_2"/>
    <property type="match status" value="1"/>
</dbReference>
<evidence type="ECO:0000256" key="3">
    <source>
        <dbReference type="ARBA" id="ARBA00022576"/>
    </source>
</evidence>
<keyword evidence="5" id="KW-0663">Pyridoxal phosphate</keyword>
<name>A0ABW1T034_9ACTN</name>
<dbReference type="Gene3D" id="3.40.640.10">
    <property type="entry name" value="Type I PLP-dependent aspartate aminotransferase-like (Major domain)"/>
    <property type="match status" value="1"/>
</dbReference>
<dbReference type="InterPro" id="IPR015421">
    <property type="entry name" value="PyrdxlP-dep_Trfase_major"/>
</dbReference>
<dbReference type="GO" id="GO:0008483">
    <property type="term" value="F:transaminase activity"/>
    <property type="evidence" value="ECO:0007669"/>
    <property type="project" value="UniProtKB-KW"/>
</dbReference>
<sequence length="372" mass="39766">MTATASLTQMQLLGVGSETNVAEGYPRFAPTPSQAAILARLPELMTEATTTPYPVLEQRAHTAFLHALGQTTAPIGSGRILSFYASTIAIDVAAAALARRVRTVGVVTPVIDCIPALLRHRGLDLVPLSEESLTDGDLFLRHPEIQAVLAANPNNPTGTVMTEAELERLGRACAGRGAPLLIDQCFRAFDRRAQYDTYAVLDATGAEYVIVEDTGKLWPTGGVKLGFLAWSANARLDLAEVAADVLLIAPPFSVAVVEQFALDLADGGMTALHERIAHNRAVLGKVLEGCERAAVSDGDSRVSVSRVELARGMTGTRLWGQLLRQGVHSVPCRPFYWGDGRAGERYLRIALAREADVVERAGFAVRACLEGG</sequence>
<dbReference type="InterPro" id="IPR015424">
    <property type="entry name" value="PyrdxlP-dep_Trfase"/>
</dbReference>
<evidence type="ECO:0000256" key="5">
    <source>
        <dbReference type="ARBA" id="ARBA00022898"/>
    </source>
</evidence>
<dbReference type="EMBL" id="JBHSTI010000008">
    <property type="protein sequence ID" value="MFC6238067.1"/>
    <property type="molecule type" value="Genomic_DNA"/>
</dbReference>
<evidence type="ECO:0000313" key="8">
    <source>
        <dbReference type="Proteomes" id="UP001596138"/>
    </source>
</evidence>
<dbReference type="PANTHER" id="PTHR46383:SF1">
    <property type="entry name" value="ASPARTATE AMINOTRANSFERASE"/>
    <property type="match status" value="1"/>
</dbReference>
<evidence type="ECO:0000259" key="6">
    <source>
        <dbReference type="Pfam" id="PF00155"/>
    </source>
</evidence>
<comment type="cofactor">
    <cofactor evidence="1">
        <name>pyridoxal 5'-phosphate</name>
        <dbReference type="ChEBI" id="CHEBI:597326"/>
    </cofactor>
</comment>
<feature type="domain" description="Aminotransferase class I/classII large" evidence="6">
    <location>
        <begin position="99"/>
        <end position="358"/>
    </location>
</feature>
<keyword evidence="3 7" id="KW-0032">Aminotransferase</keyword>
<gene>
    <name evidence="7" type="ORF">ACFQGU_09265</name>
</gene>
<dbReference type="InterPro" id="IPR015422">
    <property type="entry name" value="PyrdxlP-dep_Trfase_small"/>
</dbReference>
<dbReference type="Proteomes" id="UP001596138">
    <property type="component" value="Unassembled WGS sequence"/>
</dbReference>
<evidence type="ECO:0000256" key="4">
    <source>
        <dbReference type="ARBA" id="ARBA00022679"/>
    </source>
</evidence>
<organism evidence="7 8">
    <name type="scientific">Longivirga aurantiaca</name>
    <dbReference type="NCBI Taxonomy" id="1837743"/>
    <lineage>
        <taxon>Bacteria</taxon>
        <taxon>Bacillati</taxon>
        <taxon>Actinomycetota</taxon>
        <taxon>Actinomycetes</taxon>
        <taxon>Sporichthyales</taxon>
        <taxon>Sporichthyaceae</taxon>
        <taxon>Longivirga</taxon>
    </lineage>
</organism>
<dbReference type="InterPro" id="IPR004839">
    <property type="entry name" value="Aminotransferase_I/II_large"/>
</dbReference>
<keyword evidence="8" id="KW-1185">Reference proteome</keyword>
<keyword evidence="4" id="KW-0808">Transferase</keyword>
<proteinExistence type="inferred from homology"/>
<accession>A0ABW1T034</accession>
<dbReference type="InterPro" id="IPR050596">
    <property type="entry name" value="AspAT/PAT-like"/>
</dbReference>
<dbReference type="Gene3D" id="3.90.1150.10">
    <property type="entry name" value="Aspartate Aminotransferase, domain 1"/>
    <property type="match status" value="1"/>
</dbReference>
<evidence type="ECO:0000313" key="7">
    <source>
        <dbReference type="EMBL" id="MFC6238067.1"/>
    </source>
</evidence>
<evidence type="ECO:0000256" key="1">
    <source>
        <dbReference type="ARBA" id="ARBA00001933"/>
    </source>
</evidence>
<protein>
    <submittedName>
        <fullName evidence="7">Aminotransferase class I/II-fold pyridoxal phosphate-dependent enzyme</fullName>
    </submittedName>
</protein>
<reference evidence="8" key="1">
    <citation type="journal article" date="2019" name="Int. J. Syst. Evol. Microbiol.">
        <title>The Global Catalogue of Microorganisms (GCM) 10K type strain sequencing project: providing services to taxonomists for standard genome sequencing and annotation.</title>
        <authorList>
            <consortium name="The Broad Institute Genomics Platform"/>
            <consortium name="The Broad Institute Genome Sequencing Center for Infectious Disease"/>
            <person name="Wu L."/>
            <person name="Ma J."/>
        </authorList>
    </citation>
    <scope>NUCLEOTIDE SEQUENCE [LARGE SCALE GENOMIC DNA]</scope>
    <source>
        <strain evidence="8">CGMCC 4.7317</strain>
    </source>
</reference>
<dbReference type="PANTHER" id="PTHR46383">
    <property type="entry name" value="ASPARTATE AMINOTRANSFERASE"/>
    <property type="match status" value="1"/>
</dbReference>
<comment type="similarity">
    <text evidence="2">Belongs to the class-I pyridoxal-phosphate-dependent aminotransferase family.</text>
</comment>
<dbReference type="SUPFAM" id="SSF53383">
    <property type="entry name" value="PLP-dependent transferases"/>
    <property type="match status" value="1"/>
</dbReference>
<evidence type="ECO:0000256" key="2">
    <source>
        <dbReference type="ARBA" id="ARBA00007441"/>
    </source>
</evidence>
<dbReference type="RefSeq" id="WP_386765943.1">
    <property type="nucleotide sequence ID" value="NZ_JBHSTI010000008.1"/>
</dbReference>